<dbReference type="RefSeq" id="WP_111420535.1">
    <property type="nucleotide sequence ID" value="NZ_NPEX01000141.1"/>
</dbReference>
<comment type="similarity">
    <text evidence="1">Belongs to the short-chain dehydrogenases/reductases (SDR) family.</text>
</comment>
<dbReference type="InterPro" id="IPR020904">
    <property type="entry name" value="Sc_DH/Rdtase_CS"/>
</dbReference>
<dbReference type="InterPro" id="IPR036291">
    <property type="entry name" value="NAD(P)-bd_dom_sf"/>
</dbReference>
<dbReference type="PANTHER" id="PTHR42760">
    <property type="entry name" value="SHORT-CHAIN DEHYDROGENASES/REDUCTASES FAMILY MEMBER"/>
    <property type="match status" value="1"/>
</dbReference>
<dbReference type="InterPro" id="IPR002347">
    <property type="entry name" value="SDR_fam"/>
</dbReference>
<organism evidence="2 3">
    <name type="scientific">Rhodoplanes roseus</name>
    <dbReference type="NCBI Taxonomy" id="29409"/>
    <lineage>
        <taxon>Bacteria</taxon>
        <taxon>Pseudomonadati</taxon>
        <taxon>Pseudomonadota</taxon>
        <taxon>Alphaproteobacteria</taxon>
        <taxon>Hyphomicrobiales</taxon>
        <taxon>Nitrobacteraceae</taxon>
        <taxon>Rhodoplanes</taxon>
    </lineage>
</organism>
<evidence type="ECO:0000313" key="3">
    <source>
        <dbReference type="Proteomes" id="UP000249130"/>
    </source>
</evidence>
<dbReference type="Gene3D" id="3.40.50.720">
    <property type="entry name" value="NAD(P)-binding Rossmann-like Domain"/>
    <property type="match status" value="1"/>
</dbReference>
<gene>
    <name evidence="2" type="ORF">CH341_18760</name>
</gene>
<reference evidence="2 3" key="1">
    <citation type="submission" date="2017-07" db="EMBL/GenBank/DDBJ databases">
        <title>Draft Genome Sequences of Select Purple Nonsulfur Bacteria.</title>
        <authorList>
            <person name="Lasarre B."/>
            <person name="Mckinlay J.B."/>
        </authorList>
    </citation>
    <scope>NUCLEOTIDE SEQUENCE [LARGE SCALE GENOMIC DNA]</scope>
    <source>
        <strain evidence="2 3">DSM 5909</strain>
    </source>
</reference>
<dbReference type="Pfam" id="PF00106">
    <property type="entry name" value="adh_short"/>
    <property type="match status" value="1"/>
</dbReference>
<evidence type="ECO:0000313" key="2">
    <source>
        <dbReference type="EMBL" id="RAI42596.1"/>
    </source>
</evidence>
<proteinExistence type="inferred from homology"/>
<dbReference type="OrthoDB" id="9810908at2"/>
<accession>A0A327KWX5</accession>
<dbReference type="PROSITE" id="PS00061">
    <property type="entry name" value="ADH_SHORT"/>
    <property type="match status" value="1"/>
</dbReference>
<dbReference type="EMBL" id="NPEX01000141">
    <property type="protein sequence ID" value="RAI42596.1"/>
    <property type="molecule type" value="Genomic_DNA"/>
</dbReference>
<name>A0A327KWX5_9BRAD</name>
<dbReference type="PRINTS" id="PR00081">
    <property type="entry name" value="GDHRDH"/>
</dbReference>
<protein>
    <submittedName>
        <fullName evidence="2">Short-chain dehydrogenase</fullName>
    </submittedName>
</protein>
<sequence>MDFNGRHVVVTGGTGALGLGVVTALVEAGGICHIPYTRESAAAEFPLRDHARVVLYGEADLTDAESVEQLYDRLPPLWASIHLAGGFAYGPLRDLEEDVLHQQIAVNLLTCALCCRQALRSFTRGRNGGRIVNVAARPALEWRTGAGMAIYAAAKAAVAALTVALAEEVAKEGVLVNAVAPSIMDTPANRKDMPKADLSAWPKVEEVASTILFLASPENRVTRGAIVPVYGKA</sequence>
<keyword evidence="3" id="KW-1185">Reference proteome</keyword>
<evidence type="ECO:0000256" key="1">
    <source>
        <dbReference type="ARBA" id="ARBA00006484"/>
    </source>
</evidence>
<dbReference type="AlphaFoldDB" id="A0A327KWX5"/>
<dbReference type="Proteomes" id="UP000249130">
    <property type="component" value="Unassembled WGS sequence"/>
</dbReference>
<dbReference type="SUPFAM" id="SSF51735">
    <property type="entry name" value="NAD(P)-binding Rossmann-fold domains"/>
    <property type="match status" value="1"/>
</dbReference>
<dbReference type="PANTHER" id="PTHR42760:SF40">
    <property type="entry name" value="3-OXOACYL-[ACYL-CARRIER-PROTEIN] REDUCTASE, CHLOROPLASTIC"/>
    <property type="match status" value="1"/>
</dbReference>
<dbReference type="GO" id="GO:0016616">
    <property type="term" value="F:oxidoreductase activity, acting on the CH-OH group of donors, NAD or NADP as acceptor"/>
    <property type="evidence" value="ECO:0007669"/>
    <property type="project" value="TreeGrafter"/>
</dbReference>
<comment type="caution">
    <text evidence="2">The sequence shown here is derived from an EMBL/GenBank/DDBJ whole genome shotgun (WGS) entry which is preliminary data.</text>
</comment>
<dbReference type="GO" id="GO:0030497">
    <property type="term" value="P:fatty acid elongation"/>
    <property type="evidence" value="ECO:0007669"/>
    <property type="project" value="TreeGrafter"/>
</dbReference>